<gene>
    <name evidence="9" type="ORF">Cni_G28133</name>
</gene>
<evidence type="ECO:0000256" key="2">
    <source>
        <dbReference type="ARBA" id="ARBA00022614"/>
    </source>
</evidence>
<keyword evidence="5" id="KW-0547">Nucleotide-binding</keyword>
<evidence type="ECO:0000256" key="1">
    <source>
        <dbReference type="ARBA" id="ARBA00008894"/>
    </source>
</evidence>
<dbReference type="Proteomes" id="UP001327560">
    <property type="component" value="Chromosome 9"/>
</dbReference>
<evidence type="ECO:0000256" key="6">
    <source>
        <dbReference type="SAM" id="Coils"/>
    </source>
</evidence>
<dbReference type="Gene3D" id="3.40.50.300">
    <property type="entry name" value="P-loop containing nucleotide triphosphate hydrolases"/>
    <property type="match status" value="1"/>
</dbReference>
<dbReference type="Pfam" id="PF23598">
    <property type="entry name" value="LRR_14"/>
    <property type="match status" value="1"/>
</dbReference>
<dbReference type="GO" id="GO:0042742">
    <property type="term" value="P:defense response to bacterium"/>
    <property type="evidence" value="ECO:0007669"/>
    <property type="project" value="UniProtKB-ARBA"/>
</dbReference>
<dbReference type="InterPro" id="IPR032675">
    <property type="entry name" value="LRR_dom_sf"/>
</dbReference>
<dbReference type="Pfam" id="PF00931">
    <property type="entry name" value="NB-ARC"/>
    <property type="match status" value="1"/>
</dbReference>
<dbReference type="AlphaFoldDB" id="A0AAQ3QSW1"/>
<dbReference type="InterPro" id="IPR001611">
    <property type="entry name" value="Leu-rich_rpt"/>
</dbReference>
<dbReference type="Gene3D" id="1.10.10.10">
    <property type="entry name" value="Winged helix-like DNA-binding domain superfamily/Winged helix DNA-binding domain"/>
    <property type="match status" value="1"/>
</dbReference>
<feature type="coiled-coil region" evidence="6">
    <location>
        <begin position="39"/>
        <end position="73"/>
    </location>
</feature>
<evidence type="ECO:0000256" key="3">
    <source>
        <dbReference type="ARBA" id="ARBA00022737"/>
    </source>
</evidence>
<dbReference type="PANTHER" id="PTHR33463">
    <property type="entry name" value="NB-ARC DOMAIN-CONTAINING PROTEIN-RELATED"/>
    <property type="match status" value="1"/>
</dbReference>
<keyword evidence="10" id="KW-1185">Reference proteome</keyword>
<reference evidence="9 10" key="1">
    <citation type="submission" date="2023-10" db="EMBL/GenBank/DDBJ databases">
        <title>Chromosome-scale genome assembly provides insights into flower coloration mechanisms of Canna indica.</title>
        <authorList>
            <person name="Li C."/>
        </authorList>
    </citation>
    <scope>NUCLEOTIDE SEQUENCE [LARGE SCALE GENOMIC DNA]</scope>
    <source>
        <tissue evidence="9">Flower</tissue>
    </source>
</reference>
<dbReference type="SUPFAM" id="SSF52540">
    <property type="entry name" value="P-loop containing nucleoside triphosphate hydrolases"/>
    <property type="match status" value="1"/>
</dbReference>
<keyword evidence="6" id="KW-0175">Coiled coil</keyword>
<dbReference type="InterPro" id="IPR042197">
    <property type="entry name" value="Apaf_helical"/>
</dbReference>
<evidence type="ECO:0000256" key="4">
    <source>
        <dbReference type="ARBA" id="ARBA00022821"/>
    </source>
</evidence>
<evidence type="ECO:0000313" key="10">
    <source>
        <dbReference type="Proteomes" id="UP001327560"/>
    </source>
</evidence>
<dbReference type="InterPro" id="IPR002182">
    <property type="entry name" value="NB-ARC"/>
</dbReference>
<dbReference type="InterPro" id="IPR027417">
    <property type="entry name" value="P-loop_NTPase"/>
</dbReference>
<dbReference type="Gene3D" id="3.80.10.10">
    <property type="entry name" value="Ribonuclease Inhibitor"/>
    <property type="match status" value="2"/>
</dbReference>
<dbReference type="InterPro" id="IPR036388">
    <property type="entry name" value="WH-like_DNA-bd_sf"/>
</dbReference>
<accession>A0AAQ3QSW1</accession>
<protein>
    <recommendedName>
        <fullName evidence="11">NB-ARC domain-containing protein</fullName>
    </recommendedName>
</protein>
<dbReference type="PANTHER" id="PTHR33463:SF204">
    <property type="entry name" value="NB-ARC DOMAIN-CONTAINING PROTEIN"/>
    <property type="match status" value="1"/>
</dbReference>
<evidence type="ECO:0000259" key="7">
    <source>
        <dbReference type="Pfam" id="PF00931"/>
    </source>
</evidence>
<keyword evidence="2" id="KW-0433">Leucine-rich repeat</keyword>
<comment type="similarity">
    <text evidence="1">Belongs to the disease resistance NB-LRR family.</text>
</comment>
<evidence type="ECO:0000259" key="8">
    <source>
        <dbReference type="Pfam" id="PF23598"/>
    </source>
</evidence>
<sequence>MAESIASACLTPVLQPFTSACDACLAPLHVKIAEFVHACLYLKRNRRRLKNRLKELKATADKVKAKVEEEEAQDRLCNPEVRQWQQKVEEIKSEAKCLIKPPREDSQRCACLSGGCNTPLGHRVRVGREVVKILQEVDELMIKVDFLTTNLTLSRPPDVVEDPLNLKKTFGMDSFLKQLRSHFEDEEKSIIGVHGLGGVGKTTLLKSFNKEMKQKNGGGYQAVIMIEVANTETLNVVGMQKRISNRLGLPWNPDESEKLRATFLLRALSRKKFVVMLDDVWKKFELEDVGIPTPNSDNGCKMIVASRSDIVCANMGAMHLIEMQCLDEDQAWNLFLSNLTEEVRAAINKDKEMNRSAMKIVTSCGGLPLALNAIGGALACHKNPVEWISVAKAMTHNPSKIDGVDEMLNILKHSYDMLKEAQKKCFLYCTLFPDYGSIKNELLVDYWVAEGLVSGSETYDGYFIISKLLSTRLLQSSDTEPSEVKMHQMIRRMGHRRADSGEDKFLIRAGQALKQAPGEQEWIEVTRISLMSNDIRDLSFSPNCRRLRTLLLQNNPNLRQLGPNFFKFMSSLKVLDLSHTGIDKLPDCGALVQLVYLNLSDTPIKELPKQLCNALVQLLYLNVSNTSISKLPEHLSKLQKLTHLYLSETSKLEVIPHGTISKLYQLRVLDLYKSNYGMQELEDLNLEGLHKLKNLGITIYSQDVLGKLKKTDPLARSTHRLSLSKCQGMESIQLSEFKRMKHLEELYIDSCTELKELIVDHVEAEESVRVKERLKVLTLAILPNLARVSFGVAPHRFQDLRDLTIRSCPKLKSVSWVLQLESLDRLVISECDGLEEVVQEETNGTSNGALCEIEEVKEENSLAAMNGEEKEEEAFPNLRIIVLRDLIELKSICKTKREFPCLESIRVEKCPNLSELPMGRIPRLKQICGETNWWAGIGQERKANLGDCFVPI</sequence>
<proteinExistence type="inferred from homology"/>
<dbReference type="GO" id="GO:0005524">
    <property type="term" value="F:ATP binding"/>
    <property type="evidence" value="ECO:0007669"/>
    <property type="project" value="UniProtKB-KW"/>
</dbReference>
<dbReference type="GO" id="GO:0009626">
    <property type="term" value="P:plant-type hypersensitive response"/>
    <property type="evidence" value="ECO:0007669"/>
    <property type="project" value="UniProtKB-ARBA"/>
</dbReference>
<dbReference type="SUPFAM" id="SSF52058">
    <property type="entry name" value="L domain-like"/>
    <property type="match status" value="1"/>
</dbReference>
<dbReference type="PRINTS" id="PR00364">
    <property type="entry name" value="DISEASERSIST"/>
</dbReference>
<dbReference type="SMART" id="SM00369">
    <property type="entry name" value="LRR_TYP"/>
    <property type="match status" value="3"/>
</dbReference>
<feature type="domain" description="Disease resistance R13L4/SHOC-2-like LRR" evidence="8">
    <location>
        <begin position="567"/>
        <end position="801"/>
    </location>
</feature>
<dbReference type="Gene3D" id="1.10.8.430">
    <property type="entry name" value="Helical domain of apoptotic protease-activating factors"/>
    <property type="match status" value="1"/>
</dbReference>
<dbReference type="InterPro" id="IPR050905">
    <property type="entry name" value="Plant_NBS-LRR"/>
</dbReference>
<dbReference type="PROSITE" id="PS51450">
    <property type="entry name" value="LRR"/>
    <property type="match status" value="1"/>
</dbReference>
<evidence type="ECO:0000256" key="5">
    <source>
        <dbReference type="ARBA" id="ARBA00022840"/>
    </source>
</evidence>
<keyword evidence="4" id="KW-0611">Plant defense</keyword>
<evidence type="ECO:0008006" key="11">
    <source>
        <dbReference type="Google" id="ProtNLM"/>
    </source>
</evidence>
<dbReference type="GO" id="GO:0043531">
    <property type="term" value="F:ADP binding"/>
    <property type="evidence" value="ECO:0007669"/>
    <property type="project" value="InterPro"/>
</dbReference>
<organism evidence="9 10">
    <name type="scientific">Canna indica</name>
    <name type="common">Indian-shot</name>
    <dbReference type="NCBI Taxonomy" id="4628"/>
    <lineage>
        <taxon>Eukaryota</taxon>
        <taxon>Viridiplantae</taxon>
        <taxon>Streptophyta</taxon>
        <taxon>Embryophyta</taxon>
        <taxon>Tracheophyta</taxon>
        <taxon>Spermatophyta</taxon>
        <taxon>Magnoliopsida</taxon>
        <taxon>Liliopsida</taxon>
        <taxon>Zingiberales</taxon>
        <taxon>Cannaceae</taxon>
        <taxon>Canna</taxon>
    </lineage>
</organism>
<dbReference type="FunFam" id="1.10.10.10:FF:000322">
    <property type="entry name" value="Probable disease resistance protein At1g63360"/>
    <property type="match status" value="1"/>
</dbReference>
<name>A0AAQ3QSW1_9LILI</name>
<evidence type="ECO:0000313" key="9">
    <source>
        <dbReference type="EMBL" id="WOL19335.1"/>
    </source>
</evidence>
<keyword evidence="5" id="KW-0067">ATP-binding</keyword>
<dbReference type="InterPro" id="IPR055414">
    <property type="entry name" value="LRR_R13L4/SHOC2-like"/>
</dbReference>
<dbReference type="InterPro" id="IPR003591">
    <property type="entry name" value="Leu-rich_rpt_typical-subtyp"/>
</dbReference>
<dbReference type="FunFam" id="3.40.50.300:FF:001091">
    <property type="entry name" value="Probable disease resistance protein At1g61300"/>
    <property type="match status" value="1"/>
</dbReference>
<feature type="domain" description="NB-ARC" evidence="7">
    <location>
        <begin position="184"/>
        <end position="337"/>
    </location>
</feature>
<dbReference type="GO" id="GO:0002758">
    <property type="term" value="P:innate immune response-activating signaling pathway"/>
    <property type="evidence" value="ECO:0007669"/>
    <property type="project" value="UniProtKB-ARBA"/>
</dbReference>
<dbReference type="EMBL" id="CP136898">
    <property type="protein sequence ID" value="WOL19335.1"/>
    <property type="molecule type" value="Genomic_DNA"/>
</dbReference>
<keyword evidence="3" id="KW-0677">Repeat</keyword>